<gene>
    <name evidence="1" type="primary">yicH_2</name>
    <name evidence="1" type="ORF">NCTC10865_00169</name>
</gene>
<dbReference type="AlphaFoldDB" id="A0A376RAC1"/>
<evidence type="ECO:0000313" key="1">
    <source>
        <dbReference type="EMBL" id="STI14970.1"/>
    </source>
</evidence>
<dbReference type="Proteomes" id="UP000254159">
    <property type="component" value="Unassembled WGS sequence"/>
</dbReference>
<organism evidence="1 2">
    <name type="scientific">Escherichia coli</name>
    <dbReference type="NCBI Taxonomy" id="562"/>
    <lineage>
        <taxon>Bacteria</taxon>
        <taxon>Pseudomonadati</taxon>
        <taxon>Pseudomonadota</taxon>
        <taxon>Gammaproteobacteria</taxon>
        <taxon>Enterobacterales</taxon>
        <taxon>Enterobacteriaceae</taxon>
        <taxon>Escherichia</taxon>
    </lineage>
</organism>
<protein>
    <submittedName>
        <fullName evidence="1">AsmA family protein</fullName>
    </submittedName>
</protein>
<name>A0A376RAC1_ECOLX</name>
<dbReference type="EMBL" id="UGCD01000002">
    <property type="protein sequence ID" value="STI14970.1"/>
    <property type="molecule type" value="Genomic_DNA"/>
</dbReference>
<accession>A0A376RAC1</accession>
<evidence type="ECO:0000313" key="2">
    <source>
        <dbReference type="Proteomes" id="UP000254159"/>
    </source>
</evidence>
<sequence length="118" mass="12655">MSIPILLENGTLNLTDQTAPLPFKADRLQLRDMAFNSPNSEWKLSAQRVNGGVVPWSPEAGKVLGTKAQIQFSAGSLSLNDVPATNVLIEGSIDNDRVTLTNLGADIGARDINRKRAA</sequence>
<proteinExistence type="predicted"/>
<reference evidence="1 2" key="1">
    <citation type="submission" date="2018-06" db="EMBL/GenBank/DDBJ databases">
        <authorList>
            <consortium name="Pathogen Informatics"/>
            <person name="Doyle S."/>
        </authorList>
    </citation>
    <scope>NUCLEOTIDE SEQUENCE [LARGE SCALE GENOMIC DNA]</scope>
    <source>
        <strain evidence="1 2">NCTC10865</strain>
    </source>
</reference>